<dbReference type="Proteomes" id="UP000024837">
    <property type="component" value="Unassembled WGS sequence"/>
</dbReference>
<accession>W7I0R6</accession>
<protein>
    <submittedName>
        <fullName evidence="3">Uncharacterized protein</fullName>
    </submittedName>
</protein>
<sequence>MAYARSSASVNLQVSETTVDIGFGNAQVSHRVTEIHGSSTSATLKGEASYSTDIISRTATPASESGELQVWHAAQKDAKSAISCVLDDLGQRLNREFEVIQAINDGLEAQVASLRVKAAGLEKENADLKAENEKHSLLKDDYERLEAEVGRLIAENKTLEESRDSETRRPIDPERLKAEISRLAAENNTLRETGRRNEILMDSCRKLEAETKWIEAENEMLEKGIRNTDTPEKVAYQKLDFELTQQQLVQDEKYKQGGRTSYLVIGKQDIFSDLEVEAMRLLAENERLKGHAEPAVAMDICRQLEATEERLQAKAKQLRAVHKQLNESHSGPGAVDKLKADYRNLDAEAKQLAKDTSVKWLYGSDRVRLRDHGFQLQDEANRLLALVASLEWEEEIHSPQSQLMDECHELEANLKWLLVMIETNTLELIRQSGEPWSLLPEVNLRTPPLRIPRRSQTPPPPAPTRSQRSPTPPPAPPPPTTPARSRRSLTARTRDWIGSPGSPRKEDTVSPDSGGIRKSSTATGREGPQRKSLSREVAPVDVDFGGRLPRAERTTSRGYHIPH</sequence>
<organism evidence="3 4">
    <name type="scientific">Drechslerella stenobrocha 248</name>
    <dbReference type="NCBI Taxonomy" id="1043628"/>
    <lineage>
        <taxon>Eukaryota</taxon>
        <taxon>Fungi</taxon>
        <taxon>Dikarya</taxon>
        <taxon>Ascomycota</taxon>
        <taxon>Pezizomycotina</taxon>
        <taxon>Orbiliomycetes</taxon>
        <taxon>Orbiliales</taxon>
        <taxon>Orbiliaceae</taxon>
        <taxon>Drechslerella</taxon>
    </lineage>
</organism>
<evidence type="ECO:0000313" key="4">
    <source>
        <dbReference type="Proteomes" id="UP000024837"/>
    </source>
</evidence>
<proteinExistence type="predicted"/>
<keyword evidence="1" id="KW-0175">Coiled coil</keyword>
<evidence type="ECO:0000313" key="3">
    <source>
        <dbReference type="EMBL" id="EWC46077.1"/>
    </source>
</evidence>
<feature type="region of interest" description="Disordered" evidence="2">
    <location>
        <begin position="447"/>
        <end position="563"/>
    </location>
</feature>
<dbReference type="EMBL" id="KI966421">
    <property type="protein sequence ID" value="EWC46077.1"/>
    <property type="molecule type" value="Genomic_DNA"/>
</dbReference>
<reference evidence="3 4" key="1">
    <citation type="submission" date="2013-05" db="EMBL/GenBank/DDBJ databases">
        <title>Drechslerella stenobrocha genome reveals carnivorous origination and mechanical trapping mechanism of predatory fungi.</title>
        <authorList>
            <person name="Liu X."/>
            <person name="Zhang W."/>
            <person name="Liu K."/>
        </authorList>
    </citation>
    <scope>NUCLEOTIDE SEQUENCE [LARGE SCALE GENOMIC DNA]</scope>
    <source>
        <strain evidence="3 4">248</strain>
    </source>
</reference>
<feature type="compositionally biased region" description="Pro residues" evidence="2">
    <location>
        <begin position="470"/>
        <end position="481"/>
    </location>
</feature>
<feature type="coiled-coil region" evidence="1">
    <location>
        <begin position="104"/>
        <end position="162"/>
    </location>
</feature>
<feature type="coiled-coil region" evidence="1">
    <location>
        <begin position="301"/>
        <end position="355"/>
    </location>
</feature>
<evidence type="ECO:0000256" key="2">
    <source>
        <dbReference type="SAM" id="MobiDB-lite"/>
    </source>
</evidence>
<evidence type="ECO:0000256" key="1">
    <source>
        <dbReference type="SAM" id="Coils"/>
    </source>
</evidence>
<keyword evidence="4" id="KW-1185">Reference proteome</keyword>
<gene>
    <name evidence="3" type="ORF">DRE_04651</name>
</gene>
<dbReference type="AlphaFoldDB" id="W7I0R6"/>
<name>W7I0R6_9PEZI</name>
<dbReference type="HOGENOM" id="CLU_483987_0_0_1"/>